<gene>
    <name evidence="2" type="ORF">OA86_06935</name>
</gene>
<dbReference type="InterPro" id="IPR025347">
    <property type="entry name" value="DUF4251"/>
</dbReference>
<comment type="caution">
    <text evidence="2">The sequence shown here is derived from an EMBL/GenBank/DDBJ whole genome shotgun (WGS) entry which is preliminary data.</text>
</comment>
<dbReference type="Pfam" id="PF14059">
    <property type="entry name" value="DUF4251"/>
    <property type="match status" value="1"/>
</dbReference>
<name>A0A0C1FBR6_9FLAO</name>
<feature type="signal peptide" evidence="1">
    <location>
        <begin position="1"/>
        <end position="21"/>
    </location>
</feature>
<dbReference type="STRING" id="266749.SAMN05421876_105110"/>
<keyword evidence="3" id="KW-1185">Reference proteome</keyword>
<evidence type="ECO:0000313" key="3">
    <source>
        <dbReference type="Proteomes" id="UP000031473"/>
    </source>
</evidence>
<evidence type="ECO:0000256" key="1">
    <source>
        <dbReference type="SAM" id="SignalP"/>
    </source>
</evidence>
<accession>A0A0C1FBR6</accession>
<evidence type="ECO:0008006" key="4">
    <source>
        <dbReference type="Google" id="ProtNLM"/>
    </source>
</evidence>
<proteinExistence type="predicted"/>
<sequence>MKNLYKIMTAALMIIALNSCDSQNNIAPEKVTSLLQSTEFTFMAEKANPTSYDVVNVLNSLPNSSASNILNLDYGYTVEIKKDEIKVDLPYFGTMYTPNFDSEKNSFRFTSKDFKINKTAGKKGSTVYTILTKDQQNINNIILEVYKNGKAYLSIRANDRQSISYDGYIMANKKVKK</sequence>
<dbReference type="EMBL" id="JSYL01000003">
    <property type="protein sequence ID" value="KIA89323.1"/>
    <property type="molecule type" value="Genomic_DNA"/>
</dbReference>
<reference evidence="2 3" key="1">
    <citation type="submission" date="2014-10" db="EMBL/GenBank/DDBJ databases">
        <title>Kaistella jeonii genome.</title>
        <authorList>
            <person name="Clayton J.T."/>
            <person name="Newman J.D."/>
        </authorList>
    </citation>
    <scope>NUCLEOTIDE SEQUENCE [LARGE SCALE GENOMIC DNA]</scope>
    <source>
        <strain evidence="2 3">DSM 17048</strain>
    </source>
</reference>
<keyword evidence="1" id="KW-0732">Signal</keyword>
<dbReference type="OrthoDB" id="1097715at2"/>
<dbReference type="Gene3D" id="2.40.128.410">
    <property type="match status" value="1"/>
</dbReference>
<evidence type="ECO:0000313" key="2">
    <source>
        <dbReference type="EMBL" id="KIA89323.1"/>
    </source>
</evidence>
<dbReference type="AlphaFoldDB" id="A0A0C1FBR6"/>
<dbReference type="Proteomes" id="UP000031473">
    <property type="component" value="Unassembled WGS sequence"/>
</dbReference>
<organism evidence="2 3">
    <name type="scientific">Kaistella jeonii</name>
    <dbReference type="NCBI Taxonomy" id="266749"/>
    <lineage>
        <taxon>Bacteria</taxon>
        <taxon>Pseudomonadati</taxon>
        <taxon>Bacteroidota</taxon>
        <taxon>Flavobacteriia</taxon>
        <taxon>Flavobacteriales</taxon>
        <taxon>Weeksellaceae</taxon>
        <taxon>Chryseobacterium group</taxon>
        <taxon>Kaistella</taxon>
    </lineage>
</organism>
<protein>
    <recommendedName>
        <fullName evidence="4">DUF4251 domain-containing protein</fullName>
    </recommendedName>
</protein>
<feature type="chain" id="PRO_5002149839" description="DUF4251 domain-containing protein" evidence="1">
    <location>
        <begin position="22"/>
        <end position="177"/>
    </location>
</feature>